<sequence length="89" mass="10198">MPPHAYQNLLGINHTKVELAKKRPIANIAVETGFYDQSQFFKGLRQDCRCYPPAIYLTLVQDAIHRGHLVSIATQDERIIGYRMHSCVE</sequence>
<dbReference type="Gene3D" id="1.10.10.60">
    <property type="entry name" value="Homeodomain-like"/>
    <property type="match status" value="1"/>
</dbReference>
<accession>A0A837KU97</accession>
<dbReference type="AlphaFoldDB" id="A0A837KU97"/>
<protein>
    <recommendedName>
        <fullName evidence="3">HTH araC/xylS-type domain-containing protein</fullName>
    </recommendedName>
</protein>
<evidence type="ECO:0008006" key="3">
    <source>
        <dbReference type="Google" id="ProtNLM"/>
    </source>
</evidence>
<comment type="caution">
    <text evidence="1">The sequence shown here is derived from an EMBL/GenBank/DDBJ whole genome shotgun (WGS) entry which is preliminary data.</text>
</comment>
<proteinExistence type="predicted"/>
<evidence type="ECO:0000313" key="2">
    <source>
        <dbReference type="Proteomes" id="UP000035218"/>
    </source>
</evidence>
<name>A0A837KU97_9BACL</name>
<reference evidence="1 2" key="1">
    <citation type="submission" date="2015-05" db="EMBL/GenBank/DDBJ databases">
        <title>Genome sequencing project for genomic taxonomy and phylogenomics of Bacillus-like bacteria.</title>
        <authorList>
            <person name="Liu B."/>
            <person name="Wang J."/>
            <person name="Zhu Y."/>
            <person name="Liu G."/>
            <person name="Chen Q."/>
            <person name="Chen Z."/>
            <person name="Lan J."/>
            <person name="Che J."/>
            <person name="Ge C."/>
            <person name="Shi H."/>
            <person name="Pan Z."/>
            <person name="Liu X."/>
        </authorList>
    </citation>
    <scope>NUCLEOTIDE SEQUENCE [LARGE SCALE GENOMIC DNA]</scope>
    <source>
        <strain evidence="1 2">DSM 9885</strain>
    </source>
</reference>
<organism evidence="1 2">
    <name type="scientific">Brevibacillus formosus</name>
    <dbReference type="NCBI Taxonomy" id="54913"/>
    <lineage>
        <taxon>Bacteria</taxon>
        <taxon>Bacillati</taxon>
        <taxon>Bacillota</taxon>
        <taxon>Bacilli</taxon>
        <taxon>Bacillales</taxon>
        <taxon>Paenibacillaceae</taxon>
        <taxon>Brevibacillus</taxon>
    </lineage>
</organism>
<evidence type="ECO:0000313" key="1">
    <source>
        <dbReference type="EMBL" id="KLI00397.1"/>
    </source>
</evidence>
<gene>
    <name evidence="1" type="ORF">AA984_00325</name>
</gene>
<dbReference type="EMBL" id="LDCN01000001">
    <property type="protein sequence ID" value="KLI00397.1"/>
    <property type="molecule type" value="Genomic_DNA"/>
</dbReference>
<dbReference type="Proteomes" id="UP000035218">
    <property type="component" value="Unassembled WGS sequence"/>
</dbReference>